<organism evidence="2 3">
    <name type="scientific">Dibothriocephalus latus</name>
    <name type="common">Fish tapeworm</name>
    <name type="synonym">Diphyllobothrium latum</name>
    <dbReference type="NCBI Taxonomy" id="60516"/>
    <lineage>
        <taxon>Eukaryota</taxon>
        <taxon>Metazoa</taxon>
        <taxon>Spiralia</taxon>
        <taxon>Lophotrochozoa</taxon>
        <taxon>Platyhelminthes</taxon>
        <taxon>Cestoda</taxon>
        <taxon>Eucestoda</taxon>
        <taxon>Diphyllobothriidea</taxon>
        <taxon>Diphyllobothriidae</taxon>
        <taxon>Dibothriocephalus</taxon>
    </lineage>
</organism>
<gene>
    <name evidence="2" type="ORF">DILT_LOCUS7557</name>
</gene>
<accession>A0A3P7P1D3</accession>
<dbReference type="GO" id="GO:0005815">
    <property type="term" value="C:microtubule organizing center"/>
    <property type="evidence" value="ECO:0007669"/>
    <property type="project" value="TreeGrafter"/>
</dbReference>
<dbReference type="InterPro" id="IPR039893">
    <property type="entry name" value="CEP120-like"/>
</dbReference>
<feature type="coiled-coil region" evidence="1">
    <location>
        <begin position="44"/>
        <end position="121"/>
    </location>
</feature>
<evidence type="ECO:0000313" key="2">
    <source>
        <dbReference type="EMBL" id="VDN11726.1"/>
    </source>
</evidence>
<evidence type="ECO:0000313" key="3">
    <source>
        <dbReference type="Proteomes" id="UP000281553"/>
    </source>
</evidence>
<protein>
    <submittedName>
        <fullName evidence="2">Uncharacterized protein</fullName>
    </submittedName>
</protein>
<keyword evidence="3" id="KW-1185">Reference proteome</keyword>
<keyword evidence="1" id="KW-0175">Coiled coil</keyword>
<dbReference type="PANTHER" id="PTHR21574:SF0">
    <property type="entry name" value="CENTROSOMAL PROTEIN OF 120 KDA"/>
    <property type="match status" value="1"/>
</dbReference>
<sequence>MGVGSGSFALLPIRAQKQQVETQKPDVFTTGEEESATRRLQFELVRLNTELAKTRDQLSVTERRLDQALRARARYKELWGRALNEVARLKQESEANTRQALQRKEAEIRNELERLQVIENNREGEVTAGPSNQTAVIQPNSVNQTQLARLLEERGALLTSGVYEEDDQLILDLDQEIRRLTGGLRPPSPPIPA</sequence>
<dbReference type="GO" id="GO:0010564">
    <property type="term" value="P:regulation of cell cycle process"/>
    <property type="evidence" value="ECO:0007669"/>
    <property type="project" value="TreeGrafter"/>
</dbReference>
<name>A0A3P7P1D3_DIBLA</name>
<dbReference type="Proteomes" id="UP000281553">
    <property type="component" value="Unassembled WGS sequence"/>
</dbReference>
<reference evidence="2 3" key="1">
    <citation type="submission" date="2018-11" db="EMBL/GenBank/DDBJ databases">
        <authorList>
            <consortium name="Pathogen Informatics"/>
        </authorList>
    </citation>
    <scope>NUCLEOTIDE SEQUENCE [LARGE SCALE GENOMIC DNA]</scope>
</reference>
<dbReference type="EMBL" id="UYRU01052118">
    <property type="protein sequence ID" value="VDN11726.1"/>
    <property type="molecule type" value="Genomic_DNA"/>
</dbReference>
<dbReference type="PANTHER" id="PTHR21574">
    <property type="entry name" value="CENTROSOMAL PROTEIN OF 120 KDA"/>
    <property type="match status" value="1"/>
</dbReference>
<evidence type="ECO:0000256" key="1">
    <source>
        <dbReference type="SAM" id="Coils"/>
    </source>
</evidence>
<proteinExistence type="predicted"/>
<dbReference type="AlphaFoldDB" id="A0A3P7P1D3"/>
<dbReference type="OrthoDB" id="6266894at2759"/>